<protein>
    <recommendedName>
        <fullName evidence="1">F-box domain-containing protein</fullName>
    </recommendedName>
</protein>
<sequence>MPYRHHKAQFKKSTLSQHLLSSHEPTTQHGLLFSLPTENLTHITAYLDPLSLFALSLVNKVLNEHVNEDHTWFRAFLLNFLGISPESEISSEKMLLLRRTESSWKKEYIFRFKATRPWEMSRNTSVAHVPVRSFISTMHLMQSNSLMSSSIQYGIVARSIPLTGKVIKGFLSPSPAGNGLGIGNPNTEFATSVTACSLTSDGGTAKIVWGFRNGEVAVMTALKTMDSRTRSAARLLLFSQELAPRSHASLFSPENRLGPKQS</sequence>
<evidence type="ECO:0000313" key="2">
    <source>
        <dbReference type="EMBL" id="KAJ3830810.1"/>
    </source>
</evidence>
<dbReference type="Gene3D" id="1.20.1280.50">
    <property type="match status" value="1"/>
</dbReference>
<dbReference type="Proteomes" id="UP001163846">
    <property type="component" value="Unassembled WGS sequence"/>
</dbReference>
<reference evidence="2" key="1">
    <citation type="submission" date="2022-08" db="EMBL/GenBank/DDBJ databases">
        <authorList>
            <consortium name="DOE Joint Genome Institute"/>
            <person name="Min B."/>
            <person name="Riley R."/>
            <person name="Sierra-Patev S."/>
            <person name="Naranjo-Ortiz M."/>
            <person name="Looney B."/>
            <person name="Konkel Z."/>
            <person name="Slot J.C."/>
            <person name="Sakamoto Y."/>
            <person name="Steenwyk J.L."/>
            <person name="Rokas A."/>
            <person name="Carro J."/>
            <person name="Camarero S."/>
            <person name="Ferreira P."/>
            <person name="Molpeceres G."/>
            <person name="Ruiz-Duenas F.J."/>
            <person name="Serrano A."/>
            <person name="Henrissat B."/>
            <person name="Drula E."/>
            <person name="Hughes K.W."/>
            <person name="Mata J.L."/>
            <person name="Ishikawa N.K."/>
            <person name="Vargas-Isla R."/>
            <person name="Ushijima S."/>
            <person name="Smith C.A."/>
            <person name="Ahrendt S."/>
            <person name="Andreopoulos W."/>
            <person name="He G."/>
            <person name="Labutti K."/>
            <person name="Lipzen A."/>
            <person name="Ng V."/>
            <person name="Sandor L."/>
            <person name="Barry K."/>
            <person name="Martinez A.T."/>
            <person name="Xiao Y."/>
            <person name="Gibbons J.G."/>
            <person name="Terashima K."/>
            <person name="Hibbett D.S."/>
            <person name="Grigoriev I.V."/>
        </authorList>
    </citation>
    <scope>NUCLEOTIDE SEQUENCE</scope>
    <source>
        <strain evidence="2">TFB9207</strain>
    </source>
</reference>
<dbReference type="InterPro" id="IPR036047">
    <property type="entry name" value="F-box-like_dom_sf"/>
</dbReference>
<dbReference type="PROSITE" id="PS50181">
    <property type="entry name" value="FBOX"/>
    <property type="match status" value="1"/>
</dbReference>
<dbReference type="InterPro" id="IPR001810">
    <property type="entry name" value="F-box_dom"/>
</dbReference>
<evidence type="ECO:0000259" key="1">
    <source>
        <dbReference type="PROSITE" id="PS50181"/>
    </source>
</evidence>
<dbReference type="EMBL" id="MU808202">
    <property type="protein sequence ID" value="KAJ3830810.1"/>
    <property type="molecule type" value="Genomic_DNA"/>
</dbReference>
<keyword evidence="3" id="KW-1185">Reference proteome</keyword>
<dbReference type="Pfam" id="PF12937">
    <property type="entry name" value="F-box-like"/>
    <property type="match status" value="1"/>
</dbReference>
<name>A0AA38NUE6_9AGAR</name>
<dbReference type="AlphaFoldDB" id="A0AA38NUE6"/>
<proteinExistence type="predicted"/>
<feature type="domain" description="F-box" evidence="1">
    <location>
        <begin position="29"/>
        <end position="75"/>
    </location>
</feature>
<accession>A0AA38NUE6</accession>
<dbReference type="SUPFAM" id="SSF81383">
    <property type="entry name" value="F-box domain"/>
    <property type="match status" value="1"/>
</dbReference>
<comment type="caution">
    <text evidence="2">The sequence shown here is derived from an EMBL/GenBank/DDBJ whole genome shotgun (WGS) entry which is preliminary data.</text>
</comment>
<evidence type="ECO:0000313" key="3">
    <source>
        <dbReference type="Proteomes" id="UP001163846"/>
    </source>
</evidence>
<gene>
    <name evidence="2" type="ORF">F5878DRAFT_636476</name>
</gene>
<organism evidence="2 3">
    <name type="scientific">Lentinula raphanica</name>
    <dbReference type="NCBI Taxonomy" id="153919"/>
    <lineage>
        <taxon>Eukaryota</taxon>
        <taxon>Fungi</taxon>
        <taxon>Dikarya</taxon>
        <taxon>Basidiomycota</taxon>
        <taxon>Agaricomycotina</taxon>
        <taxon>Agaricomycetes</taxon>
        <taxon>Agaricomycetidae</taxon>
        <taxon>Agaricales</taxon>
        <taxon>Marasmiineae</taxon>
        <taxon>Omphalotaceae</taxon>
        <taxon>Lentinula</taxon>
    </lineage>
</organism>